<dbReference type="GO" id="GO:0016757">
    <property type="term" value="F:glycosyltransferase activity"/>
    <property type="evidence" value="ECO:0007669"/>
    <property type="project" value="InterPro"/>
</dbReference>
<dbReference type="AlphaFoldDB" id="A0A1M7BGR8"/>
<dbReference type="Pfam" id="PF13477">
    <property type="entry name" value="Glyco_trans_4_2"/>
    <property type="match status" value="1"/>
</dbReference>
<evidence type="ECO:0000313" key="4">
    <source>
        <dbReference type="Proteomes" id="UP000184260"/>
    </source>
</evidence>
<evidence type="ECO:0000313" key="3">
    <source>
        <dbReference type="EMBL" id="SHL54123.1"/>
    </source>
</evidence>
<dbReference type="Proteomes" id="UP000184260">
    <property type="component" value="Unassembled WGS sequence"/>
</dbReference>
<keyword evidence="4" id="KW-1185">Reference proteome</keyword>
<name>A0A1M7BGR8_9FLAO</name>
<organism evidence="3 4">
    <name type="scientific">Flavobacterium xanthum</name>
    <dbReference type="NCBI Taxonomy" id="69322"/>
    <lineage>
        <taxon>Bacteria</taxon>
        <taxon>Pseudomonadati</taxon>
        <taxon>Bacteroidota</taxon>
        <taxon>Flavobacteriia</taxon>
        <taxon>Flavobacteriales</taxon>
        <taxon>Flavobacteriaceae</taxon>
        <taxon>Flavobacterium</taxon>
    </lineage>
</organism>
<dbReference type="SUPFAM" id="SSF53756">
    <property type="entry name" value="UDP-Glycosyltransferase/glycogen phosphorylase"/>
    <property type="match status" value="1"/>
</dbReference>
<dbReference type="STRING" id="69322.SAMN05443669_10094"/>
<dbReference type="EMBL" id="FRBU01000009">
    <property type="protein sequence ID" value="SHL54123.1"/>
    <property type="molecule type" value="Genomic_DNA"/>
</dbReference>
<dbReference type="Pfam" id="PF00534">
    <property type="entry name" value="Glycos_transf_1"/>
    <property type="match status" value="1"/>
</dbReference>
<accession>A0A1M7BGR8</accession>
<dbReference type="InterPro" id="IPR001296">
    <property type="entry name" value="Glyco_trans_1"/>
</dbReference>
<feature type="domain" description="Glycosyl transferase family 1" evidence="1">
    <location>
        <begin position="217"/>
        <end position="347"/>
    </location>
</feature>
<sequence length="382" mass="44670">MKILFVSMHSIHAIRWIENLQDTTHELYWFDVTGNGKLNTLNKVHQLTNWKNRKIPNLKGEYFLRKNYSSLYNLLNPFLEVTANEYLEKIILEIQPDLIHSFEMHTCSYPILKTMIKFKHIKWLYSCWGNDLYFNRQIPKDLKTIKRMLARIDFLHTDCQRDFEIAKSLGFMGDFYGVIPTGGGYDLTYYKDYALSFEERRIILIKGYEHLFGRGLNVIKALQLANNLLLNYEVVVFGAHQEVIDFIDLNKLPYKTFGRHDLSQMELIKLMGKSILYIGNSISDGMPNTLLEAIIMQAFPIQSNPGNATAEIIENKKNGLVINDSNDVNEIKDKIVFALTNLKLLKRAMILNNEIAEQRLNYNHNQIRIEEIYSRIDNILNY</sequence>
<reference evidence="4" key="1">
    <citation type="submission" date="2016-11" db="EMBL/GenBank/DDBJ databases">
        <authorList>
            <person name="Varghese N."/>
            <person name="Submissions S."/>
        </authorList>
    </citation>
    <scope>NUCLEOTIDE SEQUENCE [LARGE SCALE GENOMIC DNA]</scope>
    <source>
        <strain evidence="4">DSM 3661</strain>
    </source>
</reference>
<evidence type="ECO:0000259" key="1">
    <source>
        <dbReference type="Pfam" id="PF00534"/>
    </source>
</evidence>
<keyword evidence="3" id="KW-0808">Transferase</keyword>
<protein>
    <submittedName>
        <fullName evidence="3">Glycosyl transferase 4-like</fullName>
    </submittedName>
</protein>
<proteinExistence type="predicted"/>
<dbReference type="InterPro" id="IPR028098">
    <property type="entry name" value="Glyco_trans_4-like_N"/>
</dbReference>
<gene>
    <name evidence="3" type="ORF">SAMN05443669_10094</name>
</gene>
<dbReference type="Gene3D" id="3.40.50.2000">
    <property type="entry name" value="Glycogen Phosphorylase B"/>
    <property type="match status" value="2"/>
</dbReference>
<dbReference type="RefSeq" id="WP_073352648.1">
    <property type="nucleotide sequence ID" value="NZ_FRBU01000009.1"/>
</dbReference>
<feature type="domain" description="Glycosyltransferase subfamily 4-like N-terminal" evidence="2">
    <location>
        <begin position="2"/>
        <end position="155"/>
    </location>
</feature>
<evidence type="ECO:0000259" key="2">
    <source>
        <dbReference type="Pfam" id="PF13477"/>
    </source>
</evidence>
<dbReference type="OrthoDB" id="1411429at2"/>